<accession>A0A0D0GDY7</accession>
<reference evidence="2 3" key="1">
    <citation type="submission" date="2015-01" db="EMBL/GenBank/DDBJ databases">
        <title>Draft genome sequence of Pedobacter sp. NL19 isolated from sludge of an effluent treatment pond in an abandoned uranium mine.</title>
        <authorList>
            <person name="Santos T."/>
            <person name="Caetano T."/>
            <person name="Covas C."/>
            <person name="Cruz A."/>
            <person name="Mendo S."/>
        </authorList>
    </citation>
    <scope>NUCLEOTIDE SEQUENCE [LARGE SCALE GENOMIC DNA]</scope>
    <source>
        <strain evidence="2 3">NL19</strain>
    </source>
</reference>
<keyword evidence="3" id="KW-1185">Reference proteome</keyword>
<evidence type="ECO:0000256" key="1">
    <source>
        <dbReference type="SAM" id="MobiDB-lite"/>
    </source>
</evidence>
<protein>
    <submittedName>
        <fullName evidence="2">Uncharacterized protein</fullName>
    </submittedName>
</protein>
<dbReference type="Proteomes" id="UP000032049">
    <property type="component" value="Unassembled WGS sequence"/>
</dbReference>
<name>A0A0D0GDY7_9SPHI</name>
<dbReference type="RefSeq" id="WP_041884688.1">
    <property type="nucleotide sequence ID" value="NZ_JXRA01000094.1"/>
</dbReference>
<sequence length="164" mass="17716">GSKSRRNKGQVIAASLVLLALLAGMTGTTWGLIEARRQEMEAKRQGEIARAETVEKEKARQAEAERAEGERNAKLEAQAARERAEQNAQIAGTQATLALNTIQSLISQATEKLQGPGLFEIRQGLMEVALQNAARLRTLRQGPYEQGSDHHGVGAGHVGVLELQ</sequence>
<evidence type="ECO:0000313" key="3">
    <source>
        <dbReference type="Proteomes" id="UP000032049"/>
    </source>
</evidence>
<organism evidence="2 3">
    <name type="scientific">Pedobacter lusitanus</name>
    <dbReference type="NCBI Taxonomy" id="1503925"/>
    <lineage>
        <taxon>Bacteria</taxon>
        <taxon>Pseudomonadati</taxon>
        <taxon>Bacteroidota</taxon>
        <taxon>Sphingobacteriia</taxon>
        <taxon>Sphingobacteriales</taxon>
        <taxon>Sphingobacteriaceae</taxon>
        <taxon>Pedobacter</taxon>
    </lineage>
</organism>
<comment type="caution">
    <text evidence="2">The sequence shown here is derived from an EMBL/GenBank/DDBJ whole genome shotgun (WGS) entry which is preliminary data.</text>
</comment>
<evidence type="ECO:0000313" key="2">
    <source>
        <dbReference type="EMBL" id="KIO75562.1"/>
    </source>
</evidence>
<gene>
    <name evidence="2" type="ORF">TH53_19935</name>
</gene>
<dbReference type="EMBL" id="JXRA01000094">
    <property type="protein sequence ID" value="KIO75562.1"/>
    <property type="molecule type" value="Genomic_DNA"/>
</dbReference>
<feature type="non-terminal residue" evidence="2">
    <location>
        <position position="1"/>
    </location>
</feature>
<dbReference type="AlphaFoldDB" id="A0A0D0GDY7"/>
<feature type="region of interest" description="Disordered" evidence="1">
    <location>
        <begin position="44"/>
        <end position="80"/>
    </location>
</feature>
<proteinExistence type="predicted"/>